<accession>A0A2P4XM19</accession>
<keyword evidence="3" id="KW-1185">Reference proteome</keyword>
<protein>
    <submittedName>
        <fullName evidence="2">Polyprotein</fullName>
    </submittedName>
</protein>
<dbReference type="EMBL" id="NCKW01009576">
    <property type="protein sequence ID" value="POM66588.1"/>
    <property type="molecule type" value="Genomic_DNA"/>
</dbReference>
<evidence type="ECO:0000256" key="1">
    <source>
        <dbReference type="SAM" id="MobiDB-lite"/>
    </source>
</evidence>
<dbReference type="InterPro" id="IPR001969">
    <property type="entry name" value="Aspartic_peptidase_AS"/>
</dbReference>
<evidence type="ECO:0000313" key="3">
    <source>
        <dbReference type="Proteomes" id="UP000237271"/>
    </source>
</evidence>
<dbReference type="Gene3D" id="2.40.70.10">
    <property type="entry name" value="Acid Proteases"/>
    <property type="match status" value="1"/>
</dbReference>
<gene>
    <name evidence="2" type="ORF">PHPALM_17526</name>
</gene>
<dbReference type="OrthoDB" id="128646at2759"/>
<dbReference type="AlphaFoldDB" id="A0A2P4XM19"/>
<proteinExistence type="predicted"/>
<dbReference type="PROSITE" id="PS00141">
    <property type="entry name" value="ASP_PROTEASE"/>
    <property type="match status" value="1"/>
</dbReference>
<organism evidence="2 3">
    <name type="scientific">Phytophthora palmivora</name>
    <dbReference type="NCBI Taxonomy" id="4796"/>
    <lineage>
        <taxon>Eukaryota</taxon>
        <taxon>Sar</taxon>
        <taxon>Stramenopiles</taxon>
        <taxon>Oomycota</taxon>
        <taxon>Peronosporomycetes</taxon>
        <taxon>Peronosporales</taxon>
        <taxon>Peronosporaceae</taxon>
        <taxon>Phytophthora</taxon>
    </lineage>
</organism>
<dbReference type="CDD" id="cd00303">
    <property type="entry name" value="retropepsin_like"/>
    <property type="match status" value="1"/>
</dbReference>
<evidence type="ECO:0000313" key="2">
    <source>
        <dbReference type="EMBL" id="POM66588.1"/>
    </source>
</evidence>
<comment type="caution">
    <text evidence="2">The sequence shown here is derived from an EMBL/GenBank/DDBJ whole genome shotgun (WGS) entry which is preliminary data.</text>
</comment>
<dbReference type="Proteomes" id="UP000237271">
    <property type="component" value="Unassembled WGS sequence"/>
</dbReference>
<dbReference type="GO" id="GO:0004190">
    <property type="term" value="F:aspartic-type endopeptidase activity"/>
    <property type="evidence" value="ECO:0007669"/>
    <property type="project" value="InterPro"/>
</dbReference>
<feature type="region of interest" description="Disordered" evidence="1">
    <location>
        <begin position="367"/>
        <end position="389"/>
    </location>
</feature>
<feature type="region of interest" description="Disordered" evidence="1">
    <location>
        <begin position="30"/>
        <end position="69"/>
    </location>
</feature>
<name>A0A2P4XM19_9STRA</name>
<dbReference type="InterPro" id="IPR021109">
    <property type="entry name" value="Peptidase_aspartic_dom_sf"/>
</dbReference>
<reference evidence="2 3" key="1">
    <citation type="journal article" date="2017" name="Genome Biol. Evol.">
        <title>Phytophthora megakarya and P. palmivora, closely related causal agents of cacao black pod rot, underwent increases in genome sizes and gene numbers by different mechanisms.</title>
        <authorList>
            <person name="Ali S.S."/>
            <person name="Shao J."/>
            <person name="Lary D.J."/>
            <person name="Kronmiller B."/>
            <person name="Shen D."/>
            <person name="Strem M.D."/>
            <person name="Amoako-Attah I."/>
            <person name="Akrofi A.Y."/>
            <person name="Begoude B.A."/>
            <person name="Ten Hoopen G.M."/>
            <person name="Coulibaly K."/>
            <person name="Kebe B.I."/>
            <person name="Melnick R.L."/>
            <person name="Guiltinan M.J."/>
            <person name="Tyler B.M."/>
            <person name="Meinhardt L.W."/>
            <person name="Bailey B.A."/>
        </authorList>
    </citation>
    <scope>NUCLEOTIDE SEQUENCE [LARGE SCALE GENOMIC DNA]</scope>
    <source>
        <strain evidence="3">sbr112.9</strain>
    </source>
</reference>
<feature type="region of interest" description="Disordered" evidence="1">
    <location>
        <begin position="253"/>
        <end position="280"/>
    </location>
</feature>
<dbReference type="GO" id="GO:0006508">
    <property type="term" value="P:proteolysis"/>
    <property type="evidence" value="ECO:0007669"/>
    <property type="project" value="InterPro"/>
</dbReference>
<sequence>MVCFPCRKSGHRAAVCRAPAPVITYVEHSTSGKATTAAQPKPRPGPVGAGCPTGWNGGPGPPVADRSPSPPVLHAHFNAITTSGDSRLIIVSLLVAGPRRPLRALLDSGATNNFFRASCLSVLPDSVRVRNGPGEVEIKLADGKARRVARREVSLSYPFDGFHSNDGFLVIEMNYAFDCILGFPWLARYQPQIDWLARSVKRPHDFDVSEVFTHLVVAPRYWPHVTVVPHDDAAVGPQLPPRATGAVEDELSRLEEDISSSSESDTSVSSSGTRSIKTFRRSRRRLKPRRNFADPPPGPTELVCIIEYEDGAPSKTRVIEVASPPRDAKSITRLPGLSWKKFLRDLKAGDIEQVCLITDADSVPHETNSFELDDASSRPKSAEPKSARKERFAAQSWETLKASASGINLTSVSPEMDLRDEIVAAYTDDAVYANILAGGHDPETLRAVTRSKAKQALATPGPAASPLAAWTARTLIDPGNTGTQVAANYAPKSPTRQVDNAAVSAFVQRRASTPVLCAMHFKMQWINKKRTQTINRLARRFKVLPGLRDLRSRLLSFRLSVQSTIRCSLHIPLEHPGVSPIVHDIEHRAKNCNIFKY</sequence>
<feature type="compositionally biased region" description="Basic and acidic residues" evidence="1">
    <location>
        <begin position="375"/>
        <end position="389"/>
    </location>
</feature>
<feature type="compositionally biased region" description="Low complexity" evidence="1">
    <location>
        <begin position="259"/>
        <end position="276"/>
    </location>
</feature>